<dbReference type="SUPFAM" id="SSF56112">
    <property type="entry name" value="Protein kinase-like (PK-like)"/>
    <property type="match status" value="1"/>
</dbReference>
<evidence type="ECO:0008006" key="4">
    <source>
        <dbReference type="Google" id="ProtNLM"/>
    </source>
</evidence>
<name>A0AA40DNX7_9PEZI</name>
<dbReference type="AlphaFoldDB" id="A0AA40DNX7"/>
<feature type="region of interest" description="Disordered" evidence="1">
    <location>
        <begin position="193"/>
        <end position="222"/>
    </location>
</feature>
<organism evidence="2 3">
    <name type="scientific">Lasiosphaeria miniovina</name>
    <dbReference type="NCBI Taxonomy" id="1954250"/>
    <lineage>
        <taxon>Eukaryota</taxon>
        <taxon>Fungi</taxon>
        <taxon>Dikarya</taxon>
        <taxon>Ascomycota</taxon>
        <taxon>Pezizomycotina</taxon>
        <taxon>Sordariomycetes</taxon>
        <taxon>Sordariomycetidae</taxon>
        <taxon>Sordariales</taxon>
        <taxon>Lasiosphaeriaceae</taxon>
        <taxon>Lasiosphaeria</taxon>
    </lineage>
</organism>
<dbReference type="InterPro" id="IPR051678">
    <property type="entry name" value="AGP_Transferase"/>
</dbReference>
<accession>A0AA40DNX7</accession>
<evidence type="ECO:0000313" key="2">
    <source>
        <dbReference type="EMBL" id="KAK0710210.1"/>
    </source>
</evidence>
<proteinExistence type="predicted"/>
<protein>
    <recommendedName>
        <fullName evidence="4">Aminoglycoside phosphotransferase domain-containing protein</fullName>
    </recommendedName>
</protein>
<sequence>MSCYFYTASTLLCVGILPPRWTVEPDIDSITRTIIPVLQDQKAEPTVSFLAQGAFNKIYNIADGGRILVLRVSLPVDPGHKTLSEVATIDWTRRHTSLPAPELIAHEATRANPIGFEWILMGKIPGKPLVNMWNVMTLKAKKQSFRGTGNIFPDSHSPWDDADDDADNNNHASVAVKRIVSMQSFWGEHMKQDIPRGPFRSTRHGVSNDWTSDDEDEAEDAQRSLDIVTRLKSSINDVFPPRGDD</sequence>
<evidence type="ECO:0000256" key="1">
    <source>
        <dbReference type="SAM" id="MobiDB-lite"/>
    </source>
</evidence>
<keyword evidence="3" id="KW-1185">Reference proteome</keyword>
<comment type="caution">
    <text evidence="2">The sequence shown here is derived from an EMBL/GenBank/DDBJ whole genome shotgun (WGS) entry which is preliminary data.</text>
</comment>
<dbReference type="PANTHER" id="PTHR21310">
    <property type="entry name" value="AMINOGLYCOSIDE PHOSPHOTRANSFERASE-RELATED-RELATED"/>
    <property type="match status" value="1"/>
</dbReference>
<dbReference type="GeneID" id="85327511"/>
<dbReference type="Proteomes" id="UP001172101">
    <property type="component" value="Unassembled WGS sequence"/>
</dbReference>
<dbReference type="EMBL" id="JAUIRO010000006">
    <property type="protein sequence ID" value="KAK0710210.1"/>
    <property type="molecule type" value="Genomic_DNA"/>
</dbReference>
<dbReference type="PANTHER" id="PTHR21310:SF13">
    <property type="entry name" value="AMINOGLYCOSIDE PHOSPHOTRANSFERASE DOMAIN-CONTAINING PROTEIN"/>
    <property type="match status" value="1"/>
</dbReference>
<reference evidence="2" key="1">
    <citation type="submission" date="2023-06" db="EMBL/GenBank/DDBJ databases">
        <title>Genome-scale phylogeny and comparative genomics of the fungal order Sordariales.</title>
        <authorList>
            <consortium name="Lawrence Berkeley National Laboratory"/>
            <person name="Hensen N."/>
            <person name="Bonometti L."/>
            <person name="Westerberg I."/>
            <person name="Brannstrom I.O."/>
            <person name="Guillou S."/>
            <person name="Cros-Aarteil S."/>
            <person name="Calhoun S."/>
            <person name="Haridas S."/>
            <person name="Kuo A."/>
            <person name="Mondo S."/>
            <person name="Pangilinan J."/>
            <person name="Riley R."/>
            <person name="LaButti K."/>
            <person name="Andreopoulos B."/>
            <person name="Lipzen A."/>
            <person name="Chen C."/>
            <person name="Yanf M."/>
            <person name="Daum C."/>
            <person name="Ng V."/>
            <person name="Clum A."/>
            <person name="Steindorff A."/>
            <person name="Ohm R."/>
            <person name="Martin F."/>
            <person name="Silar P."/>
            <person name="Natvig D."/>
            <person name="Lalanne C."/>
            <person name="Gautier V."/>
            <person name="Ament-velasquez S.L."/>
            <person name="Kruys A."/>
            <person name="Hutchinson M.I."/>
            <person name="Powell A.J."/>
            <person name="Barry K."/>
            <person name="Miller A.N."/>
            <person name="Grigoriev I.V."/>
            <person name="Debuchy R."/>
            <person name="Gladieux P."/>
            <person name="Thoren M.H."/>
            <person name="Johannesson H."/>
        </authorList>
    </citation>
    <scope>NUCLEOTIDE SEQUENCE</scope>
    <source>
        <strain evidence="2">SMH2392-1A</strain>
    </source>
</reference>
<dbReference type="InterPro" id="IPR011009">
    <property type="entry name" value="Kinase-like_dom_sf"/>
</dbReference>
<gene>
    <name evidence="2" type="ORF">B0T26DRAFT_743343</name>
</gene>
<dbReference type="RefSeq" id="XP_060293514.1">
    <property type="nucleotide sequence ID" value="XM_060444241.1"/>
</dbReference>
<evidence type="ECO:0000313" key="3">
    <source>
        <dbReference type="Proteomes" id="UP001172101"/>
    </source>
</evidence>